<dbReference type="EMBL" id="AMQM01005829">
    <property type="status" value="NOT_ANNOTATED_CDS"/>
    <property type="molecule type" value="Genomic_DNA"/>
</dbReference>
<protein>
    <submittedName>
        <fullName evidence="2 3">Uncharacterized protein</fullName>
    </submittedName>
</protein>
<reference evidence="4" key="1">
    <citation type="submission" date="2012-12" db="EMBL/GenBank/DDBJ databases">
        <authorList>
            <person name="Hellsten U."/>
            <person name="Grimwood J."/>
            <person name="Chapman J.A."/>
            <person name="Shapiro H."/>
            <person name="Aerts A."/>
            <person name="Otillar R.P."/>
            <person name="Terry A.Y."/>
            <person name="Boore J.L."/>
            <person name="Simakov O."/>
            <person name="Marletaz F."/>
            <person name="Cho S.-J."/>
            <person name="Edsinger-Gonzales E."/>
            <person name="Havlak P."/>
            <person name="Kuo D.-H."/>
            <person name="Larsson T."/>
            <person name="Lv J."/>
            <person name="Arendt D."/>
            <person name="Savage R."/>
            <person name="Osoegawa K."/>
            <person name="de Jong P."/>
            <person name="Lindberg D.R."/>
            <person name="Seaver E.C."/>
            <person name="Weisblat D.A."/>
            <person name="Putnam N.H."/>
            <person name="Grigoriev I.V."/>
            <person name="Rokhsar D.S."/>
        </authorList>
    </citation>
    <scope>NUCLEOTIDE SEQUENCE</scope>
</reference>
<name>T1FAV8_HELRO</name>
<evidence type="ECO:0000313" key="3">
    <source>
        <dbReference type="EnsemblMetazoa" id="HelroP176757"/>
    </source>
</evidence>
<sequence length="174" mass="19727">MHFYISCIINNIGSRNMLSSIKNFIGEEKDDDNVGKDDGDEEEKDGAGSDVTRTPKRPRLNKDDEANDKYEKCYGSYWPLFIPIIQRSEFFCLNIYVTGGGKIFFKVADAVINNNKGNDESNEDKLLIMLLMRNKLIRNYTHGNTKGGRFQIVFHISRDPTASGTHAQANTSKH</sequence>
<dbReference type="EMBL" id="AMQM01005827">
    <property type="status" value="NOT_ANNOTATED_CDS"/>
    <property type="molecule type" value="Genomic_DNA"/>
</dbReference>
<dbReference type="Proteomes" id="UP000015101">
    <property type="component" value="Unassembled WGS sequence"/>
</dbReference>
<dbReference type="KEGG" id="hro:HELRODRAFT_176757"/>
<evidence type="ECO:0000256" key="1">
    <source>
        <dbReference type="SAM" id="MobiDB-lite"/>
    </source>
</evidence>
<proteinExistence type="predicted"/>
<feature type="region of interest" description="Disordered" evidence="1">
    <location>
        <begin position="28"/>
        <end position="63"/>
    </location>
</feature>
<dbReference type="EnsemblMetazoa" id="HelroT176757">
    <property type="protein sequence ID" value="HelroP176757"/>
    <property type="gene ID" value="HelroG176757"/>
</dbReference>
<evidence type="ECO:0000313" key="2">
    <source>
        <dbReference type="EMBL" id="ESN99592.1"/>
    </source>
</evidence>
<gene>
    <name evidence="3" type="primary">20205957</name>
    <name evidence="2" type="ORF">HELRODRAFT_176757</name>
</gene>
<dbReference type="GeneID" id="20205957"/>
<dbReference type="InParanoid" id="T1FAV8"/>
<dbReference type="CTD" id="20205957"/>
<accession>T1FAV8</accession>
<dbReference type="EMBL" id="KB097106">
    <property type="protein sequence ID" value="ESN99592.1"/>
    <property type="molecule type" value="Genomic_DNA"/>
</dbReference>
<organism evidence="3 4">
    <name type="scientific">Helobdella robusta</name>
    <name type="common">Californian leech</name>
    <dbReference type="NCBI Taxonomy" id="6412"/>
    <lineage>
        <taxon>Eukaryota</taxon>
        <taxon>Metazoa</taxon>
        <taxon>Spiralia</taxon>
        <taxon>Lophotrochozoa</taxon>
        <taxon>Annelida</taxon>
        <taxon>Clitellata</taxon>
        <taxon>Hirudinea</taxon>
        <taxon>Rhynchobdellida</taxon>
        <taxon>Glossiphoniidae</taxon>
        <taxon>Helobdella</taxon>
    </lineage>
</organism>
<dbReference type="EMBL" id="AMQM01005828">
    <property type="status" value="NOT_ANNOTATED_CDS"/>
    <property type="molecule type" value="Genomic_DNA"/>
</dbReference>
<reference evidence="3" key="3">
    <citation type="submission" date="2015-06" db="UniProtKB">
        <authorList>
            <consortium name="EnsemblMetazoa"/>
        </authorList>
    </citation>
    <scope>IDENTIFICATION</scope>
</reference>
<dbReference type="RefSeq" id="XP_009022352.1">
    <property type="nucleotide sequence ID" value="XM_009024104.1"/>
</dbReference>
<dbReference type="AlphaFoldDB" id="T1FAV8"/>
<reference evidence="2 4" key="2">
    <citation type="journal article" date="2013" name="Nature">
        <title>Insights into bilaterian evolution from three spiralian genomes.</title>
        <authorList>
            <person name="Simakov O."/>
            <person name="Marletaz F."/>
            <person name="Cho S.J."/>
            <person name="Edsinger-Gonzales E."/>
            <person name="Havlak P."/>
            <person name="Hellsten U."/>
            <person name="Kuo D.H."/>
            <person name="Larsson T."/>
            <person name="Lv J."/>
            <person name="Arendt D."/>
            <person name="Savage R."/>
            <person name="Osoegawa K."/>
            <person name="de Jong P."/>
            <person name="Grimwood J."/>
            <person name="Chapman J.A."/>
            <person name="Shapiro H."/>
            <person name="Aerts A."/>
            <person name="Otillar R.P."/>
            <person name="Terry A.Y."/>
            <person name="Boore J.L."/>
            <person name="Grigoriev I.V."/>
            <person name="Lindberg D.R."/>
            <person name="Seaver E.C."/>
            <person name="Weisblat D.A."/>
            <person name="Putnam N.H."/>
            <person name="Rokhsar D.S."/>
        </authorList>
    </citation>
    <scope>NUCLEOTIDE SEQUENCE</scope>
</reference>
<evidence type="ECO:0000313" key="4">
    <source>
        <dbReference type="Proteomes" id="UP000015101"/>
    </source>
</evidence>
<keyword evidence="4" id="KW-1185">Reference proteome</keyword>
<dbReference type="HOGENOM" id="CLU_1541796_0_0_1"/>